<evidence type="ECO:0000256" key="1">
    <source>
        <dbReference type="ARBA" id="ARBA00009005"/>
    </source>
</evidence>
<proteinExistence type="inferred from homology"/>
<dbReference type="EMBL" id="MU250524">
    <property type="protein sequence ID" value="KAG7451708.1"/>
    <property type="molecule type" value="Genomic_DNA"/>
</dbReference>
<keyword evidence="3" id="KW-1185">Reference proteome</keyword>
<sequence length="507" mass="57971">MRFHRMHTVHDERLWHSKIDTKPSFSLETWQHAGPANSEVHGAPLVWEVDGTSRDFTEINSNPEQSSLDRNFDDDSDAVAMEDFDFPEDRLQVESLEDELKGLTEHEKQLAVQYRMAESDTESRHIDSVAVFEETKHRAMSDDESAYPSFEKLHRLRHLRTQLYELGKGFGSIKLKPFPRITLTERPHGIDASRFWAVIIGIDGYKRYPLCGCVADALLMKTYLEKDLKVPINRIQLLLGKKDTPSNDPSIPSRDNITNTLCSLISNPNIKKGDNIVIFFAGHGSSYTCSECPRDVEERKSSIPDVRVSTLSYSAKNKGYERIDAFCPTEALCPIDRDIIDANGHKIPDISDREINTILYEISRAKGNQITVILDCCHSASITRDPKSRVRSALPLTDGRDVMFLIGMQNLMRISNRTSIMEQRWRPDMSSHVVVAACNDYEFAGEHEMEGEFHGFFTHSLVKALRSGFWTKEMTYVDLVQGLQSRRRQTPVVAGDYMRSRLWYQTM</sequence>
<evidence type="ECO:0000313" key="3">
    <source>
        <dbReference type="Proteomes" id="UP000812287"/>
    </source>
</evidence>
<dbReference type="OrthoDB" id="3223806at2759"/>
<dbReference type="PANTHER" id="PTHR48104:SF30">
    <property type="entry name" value="METACASPASE-1"/>
    <property type="match status" value="1"/>
</dbReference>
<dbReference type="AlphaFoldDB" id="A0A9P7W2Y8"/>
<dbReference type="RefSeq" id="XP_043045208.1">
    <property type="nucleotide sequence ID" value="XM_043178708.1"/>
</dbReference>
<dbReference type="PANTHER" id="PTHR48104">
    <property type="entry name" value="METACASPASE-4"/>
    <property type="match status" value="1"/>
</dbReference>
<dbReference type="GO" id="GO:0004197">
    <property type="term" value="F:cysteine-type endopeptidase activity"/>
    <property type="evidence" value="ECO:0007669"/>
    <property type="project" value="TreeGrafter"/>
</dbReference>
<protein>
    <submittedName>
        <fullName evidence="2">Uncharacterized protein</fullName>
    </submittedName>
</protein>
<dbReference type="Gene3D" id="3.40.50.1460">
    <property type="match status" value="1"/>
</dbReference>
<gene>
    <name evidence="2" type="ORF">BT62DRAFT_1070945</name>
</gene>
<accession>A0A9P7W2Y8</accession>
<dbReference type="GO" id="GO:0006508">
    <property type="term" value="P:proteolysis"/>
    <property type="evidence" value="ECO:0007669"/>
    <property type="project" value="TreeGrafter"/>
</dbReference>
<name>A0A9P7W2Y8_9AGAR</name>
<organism evidence="2 3">
    <name type="scientific">Guyanagaster necrorhizus</name>
    <dbReference type="NCBI Taxonomy" id="856835"/>
    <lineage>
        <taxon>Eukaryota</taxon>
        <taxon>Fungi</taxon>
        <taxon>Dikarya</taxon>
        <taxon>Basidiomycota</taxon>
        <taxon>Agaricomycotina</taxon>
        <taxon>Agaricomycetes</taxon>
        <taxon>Agaricomycetidae</taxon>
        <taxon>Agaricales</taxon>
        <taxon>Marasmiineae</taxon>
        <taxon>Physalacriaceae</taxon>
        <taxon>Guyanagaster</taxon>
    </lineage>
</organism>
<dbReference type="GO" id="GO:0005737">
    <property type="term" value="C:cytoplasm"/>
    <property type="evidence" value="ECO:0007669"/>
    <property type="project" value="TreeGrafter"/>
</dbReference>
<comment type="similarity">
    <text evidence="1">Belongs to the peptidase C14B family.</text>
</comment>
<reference evidence="2" key="1">
    <citation type="submission" date="2020-11" db="EMBL/GenBank/DDBJ databases">
        <title>Adaptations for nitrogen fixation in a non-lichenized fungal sporocarp promotes dispersal by wood-feeding termites.</title>
        <authorList>
            <consortium name="DOE Joint Genome Institute"/>
            <person name="Koch R.A."/>
            <person name="Yoon G."/>
            <person name="Arayal U."/>
            <person name="Lail K."/>
            <person name="Amirebrahimi M."/>
            <person name="Labutti K."/>
            <person name="Lipzen A."/>
            <person name="Riley R."/>
            <person name="Barry K."/>
            <person name="Henrissat B."/>
            <person name="Grigoriev I.V."/>
            <person name="Herr J.R."/>
            <person name="Aime M.C."/>
        </authorList>
    </citation>
    <scope>NUCLEOTIDE SEQUENCE</scope>
    <source>
        <strain evidence="2">MCA 3950</strain>
    </source>
</reference>
<dbReference type="InterPro" id="IPR050452">
    <property type="entry name" value="Metacaspase"/>
</dbReference>
<evidence type="ECO:0000313" key="2">
    <source>
        <dbReference type="EMBL" id="KAG7451708.1"/>
    </source>
</evidence>
<comment type="caution">
    <text evidence="2">The sequence shown here is derived from an EMBL/GenBank/DDBJ whole genome shotgun (WGS) entry which is preliminary data.</text>
</comment>
<dbReference type="GeneID" id="66101002"/>
<dbReference type="Proteomes" id="UP000812287">
    <property type="component" value="Unassembled WGS sequence"/>
</dbReference>